<organism evidence="9 10">
    <name type="scientific">Baudoinia panamericana (strain UAMH 10762)</name>
    <name type="common">Angels' share fungus</name>
    <name type="synonym">Baudoinia compniacensis (strain UAMH 10762)</name>
    <dbReference type="NCBI Taxonomy" id="717646"/>
    <lineage>
        <taxon>Eukaryota</taxon>
        <taxon>Fungi</taxon>
        <taxon>Dikarya</taxon>
        <taxon>Ascomycota</taxon>
        <taxon>Pezizomycotina</taxon>
        <taxon>Dothideomycetes</taxon>
        <taxon>Dothideomycetidae</taxon>
        <taxon>Mycosphaerellales</taxon>
        <taxon>Teratosphaeriaceae</taxon>
        <taxon>Baudoinia</taxon>
    </lineage>
</organism>
<evidence type="ECO:0000256" key="4">
    <source>
        <dbReference type="ARBA" id="ARBA00022824"/>
    </source>
</evidence>
<feature type="transmembrane region" description="Helical" evidence="7">
    <location>
        <begin position="96"/>
        <end position="119"/>
    </location>
</feature>
<keyword evidence="10" id="KW-1185">Reference proteome</keyword>
<evidence type="ECO:0000256" key="2">
    <source>
        <dbReference type="ARBA" id="ARBA00009096"/>
    </source>
</evidence>
<sequence length="169" mass="19411">MAPITSRWRDIIYLIFFTIHIPVMFCVDLYPLYPTSLRPAFLDNIRRFYIETYYDQNFVTPAAWFTLYMWMEFLYHVPLSVWAIGALLRDDSKLPIHLLIFAVQTAITTSTCIADYLSWSTISSAQKVELGKLYVPYLALSVFMGVDMYARLNAALGPRITSNAGKKAA</sequence>
<dbReference type="STRING" id="717646.M2MP10"/>
<dbReference type="EMBL" id="KB445560">
    <property type="protein sequence ID" value="EMC93208.1"/>
    <property type="molecule type" value="Genomic_DNA"/>
</dbReference>
<evidence type="ECO:0000256" key="5">
    <source>
        <dbReference type="ARBA" id="ARBA00022989"/>
    </source>
</evidence>
<dbReference type="GeneID" id="19109990"/>
<dbReference type="OMA" id="EFKDPMV"/>
<keyword evidence="4 7" id="KW-0256">Endoplasmic reticulum</keyword>
<keyword evidence="3 7" id="KW-0812">Transmembrane</keyword>
<reference evidence="9 10" key="1">
    <citation type="journal article" date="2012" name="PLoS Pathog.">
        <title>Diverse lifestyles and strategies of plant pathogenesis encoded in the genomes of eighteen Dothideomycetes fungi.</title>
        <authorList>
            <person name="Ohm R.A."/>
            <person name="Feau N."/>
            <person name="Henrissat B."/>
            <person name="Schoch C.L."/>
            <person name="Horwitz B.A."/>
            <person name="Barry K.W."/>
            <person name="Condon B.J."/>
            <person name="Copeland A.C."/>
            <person name="Dhillon B."/>
            <person name="Glaser F."/>
            <person name="Hesse C.N."/>
            <person name="Kosti I."/>
            <person name="LaButti K."/>
            <person name="Lindquist E.A."/>
            <person name="Lucas S."/>
            <person name="Salamov A.A."/>
            <person name="Bradshaw R.E."/>
            <person name="Ciuffetti L."/>
            <person name="Hamelin R.C."/>
            <person name="Kema G.H.J."/>
            <person name="Lawrence C."/>
            <person name="Scott J.A."/>
            <person name="Spatafora J.W."/>
            <person name="Turgeon B.G."/>
            <person name="de Wit P.J.G.M."/>
            <person name="Zhong S."/>
            <person name="Goodwin S.B."/>
            <person name="Grigoriev I.V."/>
        </authorList>
    </citation>
    <scope>NUCLEOTIDE SEQUENCE [LARGE SCALE GENOMIC DNA]</scope>
    <source>
        <strain evidence="9 10">UAMH 10762</strain>
    </source>
</reference>
<feature type="transmembrane region" description="Helical" evidence="7">
    <location>
        <begin position="131"/>
        <end position="150"/>
    </location>
</feature>
<feature type="transmembrane region" description="Helical" evidence="7">
    <location>
        <begin position="12"/>
        <end position="33"/>
    </location>
</feature>
<feature type="domain" description="EXPERA" evidence="8">
    <location>
        <begin position="9"/>
        <end position="145"/>
    </location>
</feature>
<dbReference type="InterPro" id="IPR051987">
    <property type="entry name" value="Sigma-2_receptor-like"/>
</dbReference>
<evidence type="ECO:0000313" key="9">
    <source>
        <dbReference type="EMBL" id="EMC93208.1"/>
    </source>
</evidence>
<proteinExistence type="inferred from homology"/>
<dbReference type="AlphaFoldDB" id="M2MP10"/>
<feature type="transmembrane region" description="Helical" evidence="7">
    <location>
        <begin position="62"/>
        <end position="84"/>
    </location>
</feature>
<dbReference type="Proteomes" id="UP000011761">
    <property type="component" value="Unassembled WGS sequence"/>
</dbReference>
<evidence type="ECO:0000256" key="3">
    <source>
        <dbReference type="ARBA" id="ARBA00022692"/>
    </source>
</evidence>
<dbReference type="KEGG" id="bcom:BAUCODRAFT_230797"/>
<dbReference type="PANTHER" id="PTHR31204">
    <property type="entry name" value="SIGMA INTRACELLULAR RECEPTOR 2"/>
    <property type="match status" value="1"/>
</dbReference>
<comment type="similarity">
    <text evidence="2">Belongs to the TMEM97/sigma-2 receptor family.</text>
</comment>
<dbReference type="Pfam" id="PF05241">
    <property type="entry name" value="EBP"/>
    <property type="match status" value="1"/>
</dbReference>
<dbReference type="RefSeq" id="XP_007679472.1">
    <property type="nucleotide sequence ID" value="XM_007681282.1"/>
</dbReference>
<name>M2MP10_BAUPA</name>
<protein>
    <recommendedName>
        <fullName evidence="7">Efficient mitochondria targeting-associated protein 19</fullName>
    </recommendedName>
</protein>
<dbReference type="GO" id="GO:0005789">
    <property type="term" value="C:endoplasmic reticulum membrane"/>
    <property type="evidence" value="ECO:0007669"/>
    <property type="project" value="UniProtKB-SubCell"/>
</dbReference>
<gene>
    <name evidence="9" type="ORF">BAUCODRAFT_230797</name>
</gene>
<evidence type="ECO:0000256" key="7">
    <source>
        <dbReference type="PIRNR" id="PIRNR031032"/>
    </source>
</evidence>
<keyword evidence="5 7" id="KW-1133">Transmembrane helix</keyword>
<evidence type="ECO:0000313" key="10">
    <source>
        <dbReference type="Proteomes" id="UP000011761"/>
    </source>
</evidence>
<dbReference type="eggNOG" id="KOG0012">
    <property type="taxonomic scope" value="Eukaryota"/>
</dbReference>
<dbReference type="PROSITE" id="PS51751">
    <property type="entry name" value="EXPERA"/>
    <property type="match status" value="1"/>
</dbReference>
<dbReference type="OrthoDB" id="433124at2759"/>
<dbReference type="PANTHER" id="PTHR31204:SF1">
    <property type="entry name" value="SIGMA INTRACELLULAR RECEPTOR 2"/>
    <property type="match status" value="1"/>
</dbReference>
<evidence type="ECO:0000256" key="6">
    <source>
        <dbReference type="ARBA" id="ARBA00023136"/>
    </source>
</evidence>
<dbReference type="InterPro" id="IPR016964">
    <property type="entry name" value="Sigma2_recept"/>
</dbReference>
<evidence type="ECO:0000256" key="1">
    <source>
        <dbReference type="ARBA" id="ARBA00004477"/>
    </source>
</evidence>
<comment type="subcellular location">
    <subcellularLocation>
        <location evidence="1">Endoplasmic reticulum membrane</location>
        <topology evidence="1">Multi-pass membrane protein</topology>
    </subcellularLocation>
</comment>
<dbReference type="HOGENOM" id="CLU_086812_2_1_1"/>
<accession>M2MP10</accession>
<dbReference type="PIRSF" id="PIRSF031032">
    <property type="entry name" value="TMP_97_prd"/>
    <property type="match status" value="1"/>
</dbReference>
<dbReference type="InterPro" id="IPR033118">
    <property type="entry name" value="EXPERA"/>
</dbReference>
<evidence type="ECO:0000259" key="8">
    <source>
        <dbReference type="PROSITE" id="PS51751"/>
    </source>
</evidence>
<keyword evidence="6 7" id="KW-0472">Membrane</keyword>